<dbReference type="Proteomes" id="UP000054321">
    <property type="component" value="Unassembled WGS sequence"/>
</dbReference>
<dbReference type="PROSITE" id="PS00122">
    <property type="entry name" value="CARBOXYLESTERASE_B_1"/>
    <property type="match status" value="1"/>
</dbReference>
<gene>
    <name evidence="5" type="ORF">OIDMADRAFT_106810</name>
</gene>
<evidence type="ECO:0000256" key="2">
    <source>
        <dbReference type="ARBA" id="ARBA00022801"/>
    </source>
</evidence>
<dbReference type="InterPro" id="IPR019826">
    <property type="entry name" value="Carboxylesterase_B_AS"/>
</dbReference>
<dbReference type="InterPro" id="IPR050309">
    <property type="entry name" value="Type-B_Carboxylest/Lipase"/>
</dbReference>
<dbReference type="Gene3D" id="3.40.50.1820">
    <property type="entry name" value="alpha/beta hydrolase"/>
    <property type="match status" value="1"/>
</dbReference>
<dbReference type="HOGENOM" id="CLU_006586_10_6_1"/>
<evidence type="ECO:0000256" key="3">
    <source>
        <dbReference type="RuleBase" id="RU361235"/>
    </source>
</evidence>
<evidence type="ECO:0000313" key="5">
    <source>
        <dbReference type="EMBL" id="KIM94069.1"/>
    </source>
</evidence>
<feature type="chain" id="PRO_5005111066" description="Carboxylic ester hydrolase" evidence="3">
    <location>
        <begin position="20"/>
        <end position="541"/>
    </location>
</feature>
<dbReference type="GO" id="GO:0016787">
    <property type="term" value="F:hydrolase activity"/>
    <property type="evidence" value="ECO:0007669"/>
    <property type="project" value="UniProtKB-KW"/>
</dbReference>
<proteinExistence type="inferred from homology"/>
<dbReference type="InterPro" id="IPR002018">
    <property type="entry name" value="CarbesteraseB"/>
</dbReference>
<reference evidence="5 6" key="1">
    <citation type="submission" date="2014-04" db="EMBL/GenBank/DDBJ databases">
        <authorList>
            <consortium name="DOE Joint Genome Institute"/>
            <person name="Kuo A."/>
            <person name="Martino E."/>
            <person name="Perotto S."/>
            <person name="Kohler A."/>
            <person name="Nagy L.G."/>
            <person name="Floudas D."/>
            <person name="Copeland A."/>
            <person name="Barry K.W."/>
            <person name="Cichocki N."/>
            <person name="Veneault-Fourrey C."/>
            <person name="LaButti K."/>
            <person name="Lindquist E.A."/>
            <person name="Lipzen A."/>
            <person name="Lundell T."/>
            <person name="Morin E."/>
            <person name="Murat C."/>
            <person name="Sun H."/>
            <person name="Tunlid A."/>
            <person name="Henrissat B."/>
            <person name="Grigoriev I.V."/>
            <person name="Hibbett D.S."/>
            <person name="Martin F."/>
            <person name="Nordberg H.P."/>
            <person name="Cantor M.N."/>
            <person name="Hua S.X."/>
        </authorList>
    </citation>
    <scope>NUCLEOTIDE SEQUENCE [LARGE SCALE GENOMIC DNA]</scope>
    <source>
        <strain evidence="5 6">Zn</strain>
    </source>
</reference>
<sequence length="541" mass="58675">MLLHTFYIGALVWATAVLAAPAVEQNSPAPTATVKNGTYTGLHSVQYNQDYFLGISFAQPPVGNLRFQVPQSLNSSWVGTRSAATYSAACIGYGSDDSVYHEISEDCLYLNIVRPSGYASQQLPGSGIDQRYNLSFIVKKSVDIGKPIMAVSINYRLSMWGFITGDEVLQSGVANLGLRDQRLAMHWLKENIASFGGDPNRITIWGESAGSLSVGMHLTAYGGRDDHLFSGAIMESGNPVYYGSFGNWDRTSFTTAVNSLGCSSASNKLQCLRQIPFATLNGWINSTQSALGWQPLVDGDFIQGYTSLQLERGQFVHVPIISGANSDEGTSFGPIGINSAQDFLNSLESTLPAPIASAVLSAYPATITYGAVPTGLPPSEVFPEPFGSSYRRSAAYYGDEVMIAHRRLTCQTWASNNVAAYCYRFNTIPNGVPSFIGATHFQEVAFVFNNKAGLGYPPVSVDPFSGEPQSYLDLSDKMSAAWVSFVHDSNPGSFWPRYSPSVGQNYVFDANVTNLGYAELDLWRNDGISLINELNAAVYLR</sequence>
<evidence type="ECO:0000256" key="1">
    <source>
        <dbReference type="ARBA" id="ARBA00005964"/>
    </source>
</evidence>
<evidence type="ECO:0000313" key="6">
    <source>
        <dbReference type="Proteomes" id="UP000054321"/>
    </source>
</evidence>
<comment type="similarity">
    <text evidence="1 3">Belongs to the type-B carboxylesterase/lipase family.</text>
</comment>
<dbReference type="STRING" id="913774.A0A0C3GRV1"/>
<dbReference type="InParanoid" id="A0A0C3GRV1"/>
<keyword evidence="6" id="KW-1185">Reference proteome</keyword>
<feature type="signal peptide" evidence="3">
    <location>
        <begin position="1"/>
        <end position="19"/>
    </location>
</feature>
<reference evidence="6" key="2">
    <citation type="submission" date="2015-01" db="EMBL/GenBank/DDBJ databases">
        <title>Evolutionary Origins and Diversification of the Mycorrhizal Mutualists.</title>
        <authorList>
            <consortium name="DOE Joint Genome Institute"/>
            <consortium name="Mycorrhizal Genomics Consortium"/>
            <person name="Kohler A."/>
            <person name="Kuo A."/>
            <person name="Nagy L.G."/>
            <person name="Floudas D."/>
            <person name="Copeland A."/>
            <person name="Barry K.W."/>
            <person name="Cichocki N."/>
            <person name="Veneault-Fourrey C."/>
            <person name="LaButti K."/>
            <person name="Lindquist E.A."/>
            <person name="Lipzen A."/>
            <person name="Lundell T."/>
            <person name="Morin E."/>
            <person name="Murat C."/>
            <person name="Riley R."/>
            <person name="Ohm R."/>
            <person name="Sun H."/>
            <person name="Tunlid A."/>
            <person name="Henrissat B."/>
            <person name="Grigoriev I.V."/>
            <person name="Hibbett D.S."/>
            <person name="Martin F."/>
        </authorList>
    </citation>
    <scope>NUCLEOTIDE SEQUENCE [LARGE SCALE GENOMIC DNA]</scope>
    <source>
        <strain evidence="6">Zn</strain>
    </source>
</reference>
<dbReference type="Pfam" id="PF00135">
    <property type="entry name" value="COesterase"/>
    <property type="match status" value="1"/>
</dbReference>
<dbReference type="EMBL" id="KN832891">
    <property type="protein sequence ID" value="KIM94069.1"/>
    <property type="molecule type" value="Genomic_DNA"/>
</dbReference>
<dbReference type="PANTHER" id="PTHR11559">
    <property type="entry name" value="CARBOXYLESTERASE"/>
    <property type="match status" value="1"/>
</dbReference>
<dbReference type="InterPro" id="IPR019819">
    <property type="entry name" value="Carboxylesterase_B_CS"/>
</dbReference>
<feature type="domain" description="Carboxylesterase type B" evidence="4">
    <location>
        <begin position="35"/>
        <end position="511"/>
    </location>
</feature>
<dbReference type="PROSITE" id="PS00941">
    <property type="entry name" value="CARBOXYLESTERASE_B_2"/>
    <property type="match status" value="1"/>
</dbReference>
<protein>
    <recommendedName>
        <fullName evidence="3">Carboxylic ester hydrolase</fullName>
        <ecNumber evidence="3">3.1.1.-</ecNumber>
    </recommendedName>
</protein>
<dbReference type="OrthoDB" id="408631at2759"/>
<accession>A0A0C3GRV1</accession>
<keyword evidence="3" id="KW-0732">Signal</keyword>
<organism evidence="5 6">
    <name type="scientific">Oidiodendron maius (strain Zn)</name>
    <dbReference type="NCBI Taxonomy" id="913774"/>
    <lineage>
        <taxon>Eukaryota</taxon>
        <taxon>Fungi</taxon>
        <taxon>Dikarya</taxon>
        <taxon>Ascomycota</taxon>
        <taxon>Pezizomycotina</taxon>
        <taxon>Leotiomycetes</taxon>
        <taxon>Leotiomycetes incertae sedis</taxon>
        <taxon>Myxotrichaceae</taxon>
        <taxon>Oidiodendron</taxon>
    </lineage>
</organism>
<dbReference type="SUPFAM" id="SSF53474">
    <property type="entry name" value="alpha/beta-Hydrolases"/>
    <property type="match status" value="1"/>
</dbReference>
<evidence type="ECO:0000259" key="4">
    <source>
        <dbReference type="Pfam" id="PF00135"/>
    </source>
</evidence>
<dbReference type="InterPro" id="IPR029058">
    <property type="entry name" value="AB_hydrolase_fold"/>
</dbReference>
<keyword evidence="2 3" id="KW-0378">Hydrolase</keyword>
<name>A0A0C3GRV1_OIDMZ</name>
<dbReference type="AlphaFoldDB" id="A0A0C3GRV1"/>
<dbReference type="EC" id="3.1.1.-" evidence="3"/>